<name>A0A9P8RIS7_9PEZI</name>
<evidence type="ECO:0000313" key="1">
    <source>
        <dbReference type="EMBL" id="KAH6645103.1"/>
    </source>
</evidence>
<dbReference type="EMBL" id="JAGPXC010000012">
    <property type="protein sequence ID" value="KAH6645103.1"/>
    <property type="molecule type" value="Genomic_DNA"/>
</dbReference>
<gene>
    <name evidence="1" type="ORF">BKA67DRAFT_586919</name>
</gene>
<dbReference type="GeneID" id="70133174"/>
<proteinExistence type="predicted"/>
<keyword evidence="2" id="KW-1185">Reference proteome</keyword>
<dbReference type="Proteomes" id="UP000758603">
    <property type="component" value="Unassembled WGS sequence"/>
</dbReference>
<evidence type="ECO:0000313" key="2">
    <source>
        <dbReference type="Proteomes" id="UP000758603"/>
    </source>
</evidence>
<dbReference type="RefSeq" id="XP_045951617.1">
    <property type="nucleotide sequence ID" value="XM_046104283.1"/>
</dbReference>
<accession>A0A9P8RIS7</accession>
<organism evidence="1 2">
    <name type="scientific">Truncatella angustata</name>
    <dbReference type="NCBI Taxonomy" id="152316"/>
    <lineage>
        <taxon>Eukaryota</taxon>
        <taxon>Fungi</taxon>
        <taxon>Dikarya</taxon>
        <taxon>Ascomycota</taxon>
        <taxon>Pezizomycotina</taxon>
        <taxon>Sordariomycetes</taxon>
        <taxon>Xylariomycetidae</taxon>
        <taxon>Amphisphaeriales</taxon>
        <taxon>Sporocadaceae</taxon>
        <taxon>Truncatella</taxon>
    </lineage>
</organism>
<comment type="caution">
    <text evidence="1">The sequence shown here is derived from an EMBL/GenBank/DDBJ whole genome shotgun (WGS) entry which is preliminary data.</text>
</comment>
<protein>
    <submittedName>
        <fullName evidence="1">Uncharacterized protein</fullName>
    </submittedName>
</protein>
<reference evidence="1" key="1">
    <citation type="journal article" date="2021" name="Nat. Commun.">
        <title>Genetic determinants of endophytism in the Arabidopsis root mycobiome.</title>
        <authorList>
            <person name="Mesny F."/>
            <person name="Miyauchi S."/>
            <person name="Thiergart T."/>
            <person name="Pickel B."/>
            <person name="Atanasova L."/>
            <person name="Karlsson M."/>
            <person name="Huettel B."/>
            <person name="Barry K.W."/>
            <person name="Haridas S."/>
            <person name="Chen C."/>
            <person name="Bauer D."/>
            <person name="Andreopoulos W."/>
            <person name="Pangilinan J."/>
            <person name="LaButti K."/>
            <person name="Riley R."/>
            <person name="Lipzen A."/>
            <person name="Clum A."/>
            <person name="Drula E."/>
            <person name="Henrissat B."/>
            <person name="Kohler A."/>
            <person name="Grigoriev I.V."/>
            <person name="Martin F.M."/>
            <person name="Hacquard S."/>
        </authorList>
    </citation>
    <scope>NUCLEOTIDE SEQUENCE</scope>
    <source>
        <strain evidence="1">MPI-SDFR-AT-0073</strain>
    </source>
</reference>
<dbReference type="AlphaFoldDB" id="A0A9P8RIS7"/>
<sequence length="66" mass="7777">MTSQRWKLHPSCRALAAHMRIERVGESLRQVYKEAPELQSPRVPRVLSNEPSRTDHLWLVCSYVEF</sequence>